<accession>M8CXT0</accession>
<dbReference type="SUPFAM" id="SSF81383">
    <property type="entry name" value="F-box domain"/>
    <property type="match status" value="1"/>
</dbReference>
<dbReference type="PANTHER" id="PTHR31264:SF3">
    <property type="entry name" value="OS07G0554100 PROTEIN"/>
    <property type="match status" value="1"/>
</dbReference>
<evidence type="ECO:0000313" key="2">
    <source>
        <dbReference type="EnsemblPlants" id="EMT28621"/>
    </source>
</evidence>
<dbReference type="CDD" id="cd09917">
    <property type="entry name" value="F-box_SF"/>
    <property type="match status" value="1"/>
</dbReference>
<proteinExistence type="predicted"/>
<sequence>MTRLLQGFSPVHGKEKGRVTPNALQEATKITDDRLADLLPEIFLRLPTPADLVRASATCTSFHRLITDRSVLRRFGKLHTPSILGFLDETGFYPVVPPHPSACAARGIAFTASFSFLPPPARWIVQDIRDGRVLLNRRHTGEKDHKIFNDRVVCDPLHQRYILLPPIPDNLPASPEDPICVLSDPFLAPHDKEELAAVADEKISFQVILLASCQTKPVALVFSSSTQQWRAARGHAWSDLLVHKGVLLRTSRPPMLSLRHYAYGCFSWKIEFWNVMLVLNTQGMVFSTIGLPPETIGYTIVEAGEGRLGMFNYEGNSTSDFCYSIRQSKSEDSTSNEWRLEKTISVDSRCQQYIVGATERYFLRS</sequence>
<dbReference type="InterPro" id="IPR001810">
    <property type="entry name" value="F-box_dom"/>
</dbReference>
<evidence type="ECO:0000259" key="1">
    <source>
        <dbReference type="Pfam" id="PF12937"/>
    </source>
</evidence>
<feature type="domain" description="F-box" evidence="1">
    <location>
        <begin position="37"/>
        <end position="74"/>
    </location>
</feature>
<reference evidence="2" key="1">
    <citation type="submission" date="2015-06" db="UniProtKB">
        <authorList>
            <consortium name="EnsemblPlants"/>
        </authorList>
    </citation>
    <scope>IDENTIFICATION</scope>
</reference>
<dbReference type="Pfam" id="PF12937">
    <property type="entry name" value="F-box-like"/>
    <property type="match status" value="1"/>
</dbReference>
<organism evidence="2">
    <name type="scientific">Aegilops tauschii</name>
    <name type="common">Tausch's goatgrass</name>
    <name type="synonym">Aegilops squarrosa</name>
    <dbReference type="NCBI Taxonomy" id="37682"/>
    <lineage>
        <taxon>Eukaryota</taxon>
        <taxon>Viridiplantae</taxon>
        <taxon>Streptophyta</taxon>
        <taxon>Embryophyta</taxon>
        <taxon>Tracheophyta</taxon>
        <taxon>Spermatophyta</taxon>
        <taxon>Magnoliopsida</taxon>
        <taxon>Liliopsida</taxon>
        <taxon>Poales</taxon>
        <taxon>Poaceae</taxon>
        <taxon>BOP clade</taxon>
        <taxon>Pooideae</taxon>
        <taxon>Triticodae</taxon>
        <taxon>Triticeae</taxon>
        <taxon>Triticinae</taxon>
        <taxon>Aegilops</taxon>
    </lineage>
</organism>
<dbReference type="Gene3D" id="1.20.1280.50">
    <property type="match status" value="1"/>
</dbReference>
<dbReference type="InterPro" id="IPR036047">
    <property type="entry name" value="F-box-like_dom_sf"/>
</dbReference>
<dbReference type="PANTHER" id="PTHR31264">
    <property type="entry name" value="OS07G0554500 PROTEIN-RELATED"/>
    <property type="match status" value="1"/>
</dbReference>
<dbReference type="AlphaFoldDB" id="M8CXT0"/>
<dbReference type="EnsemblPlants" id="EMT28621">
    <property type="protein sequence ID" value="EMT28621"/>
    <property type="gene ID" value="F775_02071"/>
</dbReference>
<protein>
    <recommendedName>
        <fullName evidence="1">F-box domain-containing protein</fullName>
    </recommendedName>
</protein>
<name>M8CXT0_AEGTA</name>